<dbReference type="Gene3D" id="3.10.560.10">
    <property type="entry name" value="Outer membrane lipoprotein wza domain like"/>
    <property type="match status" value="1"/>
</dbReference>
<dbReference type="RefSeq" id="WP_188814986.1">
    <property type="nucleotide sequence ID" value="NZ_BMHT01000005.1"/>
</dbReference>
<keyword evidence="11 15" id="KW-0472">Membrane</keyword>
<feature type="domain" description="SLBB" evidence="17">
    <location>
        <begin position="148"/>
        <end position="227"/>
    </location>
</feature>
<reference evidence="19" key="1">
    <citation type="journal article" date="2019" name="Int. J. Syst. Evol. Microbiol.">
        <title>The Global Catalogue of Microorganisms (GCM) 10K type strain sequencing project: providing services to taxonomists for standard genome sequencing and annotation.</title>
        <authorList>
            <consortium name="The Broad Institute Genomics Platform"/>
            <consortium name="The Broad Institute Genome Sequencing Center for Infectious Disease"/>
            <person name="Wu L."/>
            <person name="Ma J."/>
        </authorList>
    </citation>
    <scope>NUCLEOTIDE SEQUENCE [LARGE SCALE GENOMIC DNA]</scope>
    <source>
        <strain evidence="19">CGMCC 1.15197</strain>
    </source>
</reference>
<dbReference type="Proteomes" id="UP000632273">
    <property type="component" value="Unassembled WGS sequence"/>
</dbReference>
<keyword evidence="10" id="KW-0626">Porin</keyword>
<evidence type="ECO:0000313" key="19">
    <source>
        <dbReference type="Proteomes" id="UP000632273"/>
    </source>
</evidence>
<comment type="subcellular location">
    <subcellularLocation>
        <location evidence="1">Cell outer membrane</location>
        <topology evidence="1">Multi-pass membrane protein</topology>
    </subcellularLocation>
</comment>
<comment type="similarity">
    <text evidence="2">Belongs to the BexD/CtrA/VexA family.</text>
</comment>
<dbReference type="InterPro" id="IPR054765">
    <property type="entry name" value="SLBB_dom"/>
</dbReference>
<keyword evidence="6 15" id="KW-0812">Transmembrane</keyword>
<name>A0ABQ1UFC3_9BACT</name>
<dbReference type="EMBL" id="BMHT01000005">
    <property type="protein sequence ID" value="GGF17783.1"/>
    <property type="molecule type" value="Genomic_DNA"/>
</dbReference>
<gene>
    <name evidence="18" type="ORF">GCM10011383_31530</name>
</gene>
<dbReference type="PANTHER" id="PTHR33619:SF3">
    <property type="entry name" value="POLYSACCHARIDE EXPORT PROTEIN GFCE-RELATED"/>
    <property type="match status" value="1"/>
</dbReference>
<comment type="caution">
    <text evidence="18">The sequence shown here is derived from an EMBL/GenBank/DDBJ whole genome shotgun (WGS) entry which is preliminary data.</text>
</comment>
<evidence type="ECO:0000256" key="2">
    <source>
        <dbReference type="ARBA" id="ARBA00009450"/>
    </source>
</evidence>
<sequence>MSSVSFRKILPLLLLWLLAACNPTRNLVYFSNLKDNDRYQTPAEAPVELRLQPNDLVSIKVSSLNPESNALFNRGVLAAPGAAATTLSSESTPTEGYLLDQEGNVDFPVLGKVKLSGLTNTEATTKMTGLLQQYVKSPIITIRLLNFKVTVIGEVNRPSTFLVPTQRITVLEALGLAGDMTAYGRRENVLLVREQNQVRSTTRLNLNDKALLTSPYFYLQQNDVIYVAPDKIKQVQASTNALTLTLAGMAITIVAAVLFNFQNIFGTNN</sequence>
<keyword evidence="19" id="KW-1185">Reference proteome</keyword>
<evidence type="ECO:0000256" key="5">
    <source>
        <dbReference type="ARBA" id="ARBA00022597"/>
    </source>
</evidence>
<evidence type="ECO:0000256" key="1">
    <source>
        <dbReference type="ARBA" id="ARBA00004571"/>
    </source>
</evidence>
<evidence type="ECO:0000256" key="4">
    <source>
        <dbReference type="ARBA" id="ARBA00022452"/>
    </source>
</evidence>
<keyword evidence="5" id="KW-0762">Sugar transport</keyword>
<keyword evidence="3" id="KW-0813">Transport</keyword>
<keyword evidence="12" id="KW-0564">Palmitate</keyword>
<dbReference type="Pfam" id="PF22461">
    <property type="entry name" value="SLBB_2"/>
    <property type="match status" value="1"/>
</dbReference>
<evidence type="ECO:0000256" key="14">
    <source>
        <dbReference type="ARBA" id="ARBA00023288"/>
    </source>
</evidence>
<organism evidence="18 19">
    <name type="scientific">Hymenobacter cavernae</name>
    <dbReference type="NCBI Taxonomy" id="2044852"/>
    <lineage>
        <taxon>Bacteria</taxon>
        <taxon>Pseudomonadati</taxon>
        <taxon>Bacteroidota</taxon>
        <taxon>Cytophagia</taxon>
        <taxon>Cytophagales</taxon>
        <taxon>Hymenobacteraceae</taxon>
        <taxon>Hymenobacter</taxon>
    </lineage>
</organism>
<evidence type="ECO:0000256" key="10">
    <source>
        <dbReference type="ARBA" id="ARBA00023114"/>
    </source>
</evidence>
<protein>
    <submittedName>
        <fullName evidence="18">Polysaccharide export outer membrane protein</fullName>
    </submittedName>
</protein>
<evidence type="ECO:0000256" key="8">
    <source>
        <dbReference type="ARBA" id="ARBA00023047"/>
    </source>
</evidence>
<evidence type="ECO:0000259" key="17">
    <source>
        <dbReference type="Pfam" id="PF22461"/>
    </source>
</evidence>
<proteinExistence type="inferred from homology"/>
<evidence type="ECO:0000256" key="7">
    <source>
        <dbReference type="ARBA" id="ARBA00022729"/>
    </source>
</evidence>
<feature type="domain" description="Polysaccharide export protein N-terminal" evidence="16">
    <location>
        <begin position="45"/>
        <end position="144"/>
    </location>
</feature>
<evidence type="ECO:0000256" key="3">
    <source>
        <dbReference type="ARBA" id="ARBA00022448"/>
    </source>
</evidence>
<keyword evidence="4" id="KW-1134">Transmembrane beta strand</keyword>
<evidence type="ECO:0000256" key="13">
    <source>
        <dbReference type="ARBA" id="ARBA00023237"/>
    </source>
</evidence>
<dbReference type="Pfam" id="PF02563">
    <property type="entry name" value="Poly_export"/>
    <property type="match status" value="1"/>
</dbReference>
<evidence type="ECO:0000256" key="15">
    <source>
        <dbReference type="SAM" id="Phobius"/>
    </source>
</evidence>
<evidence type="ECO:0000256" key="12">
    <source>
        <dbReference type="ARBA" id="ARBA00023139"/>
    </source>
</evidence>
<dbReference type="InterPro" id="IPR049712">
    <property type="entry name" value="Poly_export"/>
</dbReference>
<accession>A0ABQ1UFC3</accession>
<evidence type="ECO:0000256" key="11">
    <source>
        <dbReference type="ARBA" id="ARBA00023136"/>
    </source>
</evidence>
<evidence type="ECO:0000256" key="9">
    <source>
        <dbReference type="ARBA" id="ARBA00023065"/>
    </source>
</evidence>
<keyword evidence="7" id="KW-0732">Signal</keyword>
<keyword evidence="15" id="KW-1133">Transmembrane helix</keyword>
<dbReference type="PANTHER" id="PTHR33619">
    <property type="entry name" value="POLYSACCHARIDE EXPORT PROTEIN GFCE-RELATED"/>
    <property type="match status" value="1"/>
</dbReference>
<keyword evidence="8" id="KW-0625">Polysaccharide transport</keyword>
<dbReference type="InterPro" id="IPR003715">
    <property type="entry name" value="Poly_export_N"/>
</dbReference>
<evidence type="ECO:0000256" key="6">
    <source>
        <dbReference type="ARBA" id="ARBA00022692"/>
    </source>
</evidence>
<keyword evidence="9" id="KW-0406">Ion transport</keyword>
<evidence type="ECO:0000259" key="16">
    <source>
        <dbReference type="Pfam" id="PF02563"/>
    </source>
</evidence>
<dbReference type="PROSITE" id="PS51257">
    <property type="entry name" value="PROKAR_LIPOPROTEIN"/>
    <property type="match status" value="1"/>
</dbReference>
<feature type="transmembrane region" description="Helical" evidence="15">
    <location>
        <begin position="241"/>
        <end position="261"/>
    </location>
</feature>
<evidence type="ECO:0000313" key="18">
    <source>
        <dbReference type="EMBL" id="GGF17783.1"/>
    </source>
</evidence>
<keyword evidence="14" id="KW-0449">Lipoprotein</keyword>
<keyword evidence="13" id="KW-0998">Cell outer membrane</keyword>